<evidence type="ECO:0000256" key="5">
    <source>
        <dbReference type="ARBA" id="ARBA00023002"/>
    </source>
</evidence>
<comment type="similarity">
    <text evidence="2">Belongs to the acyl-CoA dehydrogenase family.</text>
</comment>
<dbReference type="InterPro" id="IPR009075">
    <property type="entry name" value="AcylCo_DH/oxidase_C"/>
</dbReference>
<feature type="domain" description="Acyl-CoA dehydrogenase/oxidase C-terminal" evidence="6">
    <location>
        <begin position="557"/>
        <end position="699"/>
    </location>
</feature>
<dbReference type="InterPro" id="IPR046373">
    <property type="entry name" value="Acyl-CoA_Oxase/DH_mid-dom_sf"/>
</dbReference>
<evidence type="ECO:0000259" key="8">
    <source>
        <dbReference type="Pfam" id="PF02771"/>
    </source>
</evidence>
<name>A0ABP9QDW1_9PSEU</name>
<dbReference type="Gene3D" id="2.40.110.10">
    <property type="entry name" value="Butyryl-CoA Dehydrogenase, subunit A, domain 2"/>
    <property type="match status" value="1"/>
</dbReference>
<dbReference type="InterPro" id="IPR009100">
    <property type="entry name" value="AcylCoA_DH/oxidase_NM_dom_sf"/>
</dbReference>
<keyword evidence="10" id="KW-1185">Reference proteome</keyword>
<accession>A0ABP9QDW1</accession>
<protein>
    <submittedName>
        <fullName evidence="9">Acyl-CoA dehydrogenase</fullName>
    </submittedName>
</protein>
<comment type="caution">
    <text evidence="9">The sequence shown here is derived from an EMBL/GenBank/DDBJ whole genome shotgun (WGS) entry which is preliminary data.</text>
</comment>
<evidence type="ECO:0000313" key="10">
    <source>
        <dbReference type="Proteomes" id="UP001428817"/>
    </source>
</evidence>
<organism evidence="9 10">
    <name type="scientific">Pseudonocardia eucalypti</name>
    <dbReference type="NCBI Taxonomy" id="648755"/>
    <lineage>
        <taxon>Bacteria</taxon>
        <taxon>Bacillati</taxon>
        <taxon>Actinomycetota</taxon>
        <taxon>Actinomycetes</taxon>
        <taxon>Pseudonocardiales</taxon>
        <taxon>Pseudonocardiaceae</taxon>
        <taxon>Pseudonocardia</taxon>
    </lineage>
</organism>
<evidence type="ECO:0000259" key="7">
    <source>
        <dbReference type="Pfam" id="PF02770"/>
    </source>
</evidence>
<keyword evidence="5" id="KW-0560">Oxidoreductase</keyword>
<evidence type="ECO:0000256" key="2">
    <source>
        <dbReference type="ARBA" id="ARBA00009347"/>
    </source>
</evidence>
<keyword evidence="4" id="KW-0274">FAD</keyword>
<dbReference type="Proteomes" id="UP001428817">
    <property type="component" value="Unassembled WGS sequence"/>
</dbReference>
<dbReference type="InterPro" id="IPR037069">
    <property type="entry name" value="AcylCoA_DH/ox_N_sf"/>
</dbReference>
<dbReference type="InterPro" id="IPR006091">
    <property type="entry name" value="Acyl-CoA_Oxase/DH_mid-dom"/>
</dbReference>
<dbReference type="PANTHER" id="PTHR43292">
    <property type="entry name" value="ACYL-COA DEHYDROGENASE"/>
    <property type="match status" value="1"/>
</dbReference>
<feature type="domain" description="Acyl-CoA dehydrogenase/oxidase C-terminal" evidence="6">
    <location>
        <begin position="199"/>
        <end position="319"/>
    </location>
</feature>
<feature type="domain" description="Acyl-CoA dehydrogenase/oxidase N-terminal" evidence="8">
    <location>
        <begin position="356"/>
        <end position="446"/>
    </location>
</feature>
<dbReference type="PANTHER" id="PTHR43292:SF4">
    <property type="entry name" value="ACYL-COA DEHYDROGENASE FADE34"/>
    <property type="match status" value="1"/>
</dbReference>
<evidence type="ECO:0000256" key="4">
    <source>
        <dbReference type="ARBA" id="ARBA00022827"/>
    </source>
</evidence>
<dbReference type="SUPFAM" id="SSF47203">
    <property type="entry name" value="Acyl-CoA dehydrogenase C-terminal domain-like"/>
    <property type="match status" value="2"/>
</dbReference>
<feature type="domain" description="Acyl-CoA dehydrogenase/oxidase N-terminal" evidence="8">
    <location>
        <begin position="12"/>
        <end position="122"/>
    </location>
</feature>
<reference evidence="10" key="1">
    <citation type="journal article" date="2019" name="Int. J. Syst. Evol. Microbiol.">
        <title>The Global Catalogue of Microorganisms (GCM) 10K type strain sequencing project: providing services to taxonomists for standard genome sequencing and annotation.</title>
        <authorList>
            <consortium name="The Broad Institute Genomics Platform"/>
            <consortium name="The Broad Institute Genome Sequencing Center for Infectious Disease"/>
            <person name="Wu L."/>
            <person name="Ma J."/>
        </authorList>
    </citation>
    <scope>NUCLEOTIDE SEQUENCE [LARGE SCALE GENOMIC DNA]</scope>
    <source>
        <strain evidence="10">JCM 18303</strain>
    </source>
</reference>
<evidence type="ECO:0000313" key="9">
    <source>
        <dbReference type="EMBL" id="GAA5160285.1"/>
    </source>
</evidence>
<evidence type="ECO:0000256" key="3">
    <source>
        <dbReference type="ARBA" id="ARBA00022630"/>
    </source>
</evidence>
<proteinExistence type="inferred from homology"/>
<evidence type="ECO:0000259" key="6">
    <source>
        <dbReference type="Pfam" id="PF00441"/>
    </source>
</evidence>
<dbReference type="Pfam" id="PF00441">
    <property type="entry name" value="Acyl-CoA_dh_1"/>
    <property type="match status" value="2"/>
</dbReference>
<dbReference type="RefSeq" id="WP_221497655.1">
    <property type="nucleotide sequence ID" value="NZ_BAABJP010000020.1"/>
</dbReference>
<feature type="domain" description="Acyl-CoA oxidase/dehydrogenase middle" evidence="7">
    <location>
        <begin position="451"/>
        <end position="545"/>
    </location>
</feature>
<sequence>MPVVNLEFAIAEEHRELAAVARAFLAEHKALAAARSLLDAPEEQPPGFWPALRGLGWPGLHLPEEYGGEGFGLPELAVVLAELGRVVAPGPFLPTALAGAVLAEAAPDELRAALLPGLAGGERTAAVGLADPDPERGWLVLGAGLADLLLLPEGPDLLVVPREAAKVTPVAGLDPTRRVAEVVLAGEPSGRVAGGRAVALRLARTLFAAEAAGIGHACVAASVEYAGQREQFGRTIGHFQAVKHHCADMLVDAELAVAAAWDAARAGTGEEAELAAAVAAARALPGAVRAAEMNIQLHGGIGFTWEHDAHLYLRRAQALHTVLETAAPAEDDVLRLVAAGVRRRASLDLPAEAERYRTEAREVATRVRELPRDQRRAELVSTGYLVPHWPPPWGRDAGAVEQLVIEEEFAGVKVPGLGITGWVALTILQHGTAEQAERWIADALTGRTIWCQLFSEPGAGSDAAAISTRGVRDEGGWRVSGQKVWTSGAQFSQWGFATVRTDSSGPKHSGITMMAIDLSAPGVQVRPLRELTGASLFNEVFFDDVFVPDADVVGEVGQGWTVARATLGNERVSLGGGTGLVGFTAIDLVEPVLAHPRRARFEPELAELLAEDQARRLLGVRQAARAVTGAGPGPEGNLAKLLSAEHDQRITDLARRLAGTEALLGRAHRELYAYLFARCLTIAGGTAEIVRNQVAERLLGLPRDPLQK</sequence>
<dbReference type="Gene3D" id="1.10.540.10">
    <property type="entry name" value="Acyl-CoA dehydrogenase/oxidase, N-terminal domain"/>
    <property type="match status" value="2"/>
</dbReference>
<evidence type="ECO:0000256" key="1">
    <source>
        <dbReference type="ARBA" id="ARBA00001974"/>
    </source>
</evidence>
<comment type="cofactor">
    <cofactor evidence="1">
        <name>FAD</name>
        <dbReference type="ChEBI" id="CHEBI:57692"/>
    </cofactor>
</comment>
<dbReference type="InterPro" id="IPR052161">
    <property type="entry name" value="Mycobact_Acyl-CoA_DH"/>
</dbReference>
<dbReference type="Pfam" id="PF02770">
    <property type="entry name" value="Acyl-CoA_dh_M"/>
    <property type="match status" value="1"/>
</dbReference>
<dbReference type="InterPro" id="IPR013786">
    <property type="entry name" value="AcylCoA_DH/ox_N"/>
</dbReference>
<dbReference type="EMBL" id="BAABJP010000020">
    <property type="protein sequence ID" value="GAA5160285.1"/>
    <property type="molecule type" value="Genomic_DNA"/>
</dbReference>
<dbReference type="Pfam" id="PF02771">
    <property type="entry name" value="Acyl-CoA_dh_N"/>
    <property type="match status" value="2"/>
</dbReference>
<dbReference type="InterPro" id="IPR036250">
    <property type="entry name" value="AcylCo_DH-like_C"/>
</dbReference>
<dbReference type="Gene3D" id="1.20.140.10">
    <property type="entry name" value="Butyryl-CoA Dehydrogenase, subunit A, domain 3"/>
    <property type="match status" value="2"/>
</dbReference>
<dbReference type="SUPFAM" id="SSF56645">
    <property type="entry name" value="Acyl-CoA dehydrogenase NM domain-like"/>
    <property type="match status" value="2"/>
</dbReference>
<gene>
    <name evidence="9" type="ORF">GCM10023321_42620</name>
</gene>
<keyword evidence="3" id="KW-0285">Flavoprotein</keyword>